<comment type="caution">
    <text evidence="2">The sequence shown here is derived from an EMBL/GenBank/DDBJ whole genome shotgun (WGS) entry which is preliminary data.</text>
</comment>
<name>A0ABW5HCL3_9PSEU</name>
<dbReference type="Pfam" id="PF07883">
    <property type="entry name" value="Cupin_2"/>
    <property type="match status" value="1"/>
</dbReference>
<sequence>MPDVEASTETPASAVHVQGGIKRTLLQKTEFPNGHIINTSIIEVPAGTSASPHTHPGIETGYVLGGEFYLCVEGKPDQHQVLGSSYTVPADAVHYARVPGPDPLKVLCFFVVNEAEPLATVERAAP</sequence>
<keyword evidence="3" id="KW-1185">Reference proteome</keyword>
<dbReference type="InterPro" id="IPR013096">
    <property type="entry name" value="Cupin_2"/>
</dbReference>
<accession>A0ABW5HCL3</accession>
<dbReference type="InterPro" id="IPR014710">
    <property type="entry name" value="RmlC-like_jellyroll"/>
</dbReference>
<dbReference type="PANTHER" id="PTHR38599:SF1">
    <property type="entry name" value="CUPIN DOMAIN PROTEIN (AFU_ORTHOLOGUE AFUA_3G13620)"/>
    <property type="match status" value="1"/>
</dbReference>
<feature type="domain" description="Cupin type-2" evidence="1">
    <location>
        <begin position="41"/>
        <end position="110"/>
    </location>
</feature>
<reference evidence="3" key="1">
    <citation type="journal article" date="2019" name="Int. J. Syst. Evol. Microbiol.">
        <title>The Global Catalogue of Microorganisms (GCM) 10K type strain sequencing project: providing services to taxonomists for standard genome sequencing and annotation.</title>
        <authorList>
            <consortium name="The Broad Institute Genomics Platform"/>
            <consortium name="The Broad Institute Genome Sequencing Center for Infectious Disease"/>
            <person name="Wu L."/>
            <person name="Ma J."/>
        </authorList>
    </citation>
    <scope>NUCLEOTIDE SEQUENCE [LARGE SCALE GENOMIC DNA]</scope>
    <source>
        <strain evidence="3">CGMCC 4.7641</strain>
    </source>
</reference>
<proteinExistence type="predicted"/>
<dbReference type="Proteomes" id="UP001597483">
    <property type="component" value="Unassembled WGS sequence"/>
</dbReference>
<organism evidence="2 3">
    <name type="scientific">Amycolatopsis silviterrae</name>
    <dbReference type="NCBI Taxonomy" id="1656914"/>
    <lineage>
        <taxon>Bacteria</taxon>
        <taxon>Bacillati</taxon>
        <taxon>Actinomycetota</taxon>
        <taxon>Actinomycetes</taxon>
        <taxon>Pseudonocardiales</taxon>
        <taxon>Pseudonocardiaceae</taxon>
        <taxon>Amycolatopsis</taxon>
    </lineage>
</organism>
<evidence type="ECO:0000313" key="2">
    <source>
        <dbReference type="EMBL" id="MFD2470841.1"/>
    </source>
</evidence>
<protein>
    <submittedName>
        <fullName evidence="2">Cupin domain-containing protein</fullName>
    </submittedName>
</protein>
<dbReference type="EMBL" id="JBHUKS010000018">
    <property type="protein sequence ID" value="MFD2470841.1"/>
    <property type="molecule type" value="Genomic_DNA"/>
</dbReference>
<dbReference type="RefSeq" id="WP_378308132.1">
    <property type="nucleotide sequence ID" value="NZ_JBHUKS010000018.1"/>
</dbReference>
<dbReference type="SUPFAM" id="SSF51182">
    <property type="entry name" value="RmlC-like cupins"/>
    <property type="match status" value="1"/>
</dbReference>
<dbReference type="Gene3D" id="2.60.120.10">
    <property type="entry name" value="Jelly Rolls"/>
    <property type="match status" value="1"/>
</dbReference>
<dbReference type="InterPro" id="IPR011051">
    <property type="entry name" value="RmlC_Cupin_sf"/>
</dbReference>
<evidence type="ECO:0000259" key="1">
    <source>
        <dbReference type="Pfam" id="PF07883"/>
    </source>
</evidence>
<evidence type="ECO:0000313" key="3">
    <source>
        <dbReference type="Proteomes" id="UP001597483"/>
    </source>
</evidence>
<gene>
    <name evidence="2" type="ORF">ACFSVL_25855</name>
</gene>
<dbReference type="PANTHER" id="PTHR38599">
    <property type="entry name" value="CUPIN DOMAIN PROTEIN (AFU_ORTHOLOGUE AFUA_3G13620)"/>
    <property type="match status" value="1"/>
</dbReference>